<keyword evidence="3" id="KW-1133">Transmembrane helix</keyword>
<dbReference type="Pfam" id="PF13962">
    <property type="entry name" value="PGG"/>
    <property type="match status" value="1"/>
</dbReference>
<evidence type="ECO:0000259" key="4">
    <source>
        <dbReference type="Pfam" id="PF13962"/>
    </source>
</evidence>
<evidence type="ECO:0000256" key="1">
    <source>
        <dbReference type="PROSITE-ProRule" id="PRU00023"/>
    </source>
</evidence>
<feature type="region of interest" description="Disordered" evidence="2">
    <location>
        <begin position="1"/>
        <end position="39"/>
    </location>
</feature>
<feature type="transmembrane region" description="Helical" evidence="3">
    <location>
        <begin position="602"/>
        <end position="623"/>
    </location>
</feature>
<dbReference type="PANTHER" id="PTHR24177:SF103">
    <property type="entry name" value="PGG DOMAIN-CONTAINING PROTEIN"/>
    <property type="match status" value="1"/>
</dbReference>
<dbReference type="Proteomes" id="UP000288805">
    <property type="component" value="Unassembled WGS sequence"/>
</dbReference>
<evidence type="ECO:0000313" key="5">
    <source>
        <dbReference type="EMBL" id="RVW68503.1"/>
    </source>
</evidence>
<accession>A0A438G8F2</accession>
<feature type="domain" description="PGG" evidence="4">
    <location>
        <begin position="510"/>
        <end position="622"/>
    </location>
</feature>
<protein>
    <recommendedName>
        <fullName evidence="4">PGG domain-containing protein</fullName>
    </recommendedName>
</protein>
<dbReference type="Pfam" id="PF00023">
    <property type="entry name" value="Ank"/>
    <property type="match status" value="1"/>
</dbReference>
<dbReference type="SMART" id="SM00248">
    <property type="entry name" value="ANK"/>
    <property type="match status" value="4"/>
</dbReference>
<organism evidence="5 6">
    <name type="scientific">Vitis vinifera</name>
    <name type="common">Grape</name>
    <dbReference type="NCBI Taxonomy" id="29760"/>
    <lineage>
        <taxon>Eukaryota</taxon>
        <taxon>Viridiplantae</taxon>
        <taxon>Streptophyta</taxon>
        <taxon>Embryophyta</taxon>
        <taxon>Tracheophyta</taxon>
        <taxon>Spermatophyta</taxon>
        <taxon>Magnoliopsida</taxon>
        <taxon>eudicotyledons</taxon>
        <taxon>Gunneridae</taxon>
        <taxon>Pentapetalae</taxon>
        <taxon>rosids</taxon>
        <taxon>Vitales</taxon>
        <taxon>Vitaceae</taxon>
        <taxon>Viteae</taxon>
        <taxon>Vitis</taxon>
    </lineage>
</organism>
<dbReference type="EMBL" id="QGNW01000532">
    <property type="protein sequence ID" value="RVW68503.1"/>
    <property type="molecule type" value="Genomic_DNA"/>
</dbReference>
<evidence type="ECO:0000256" key="2">
    <source>
        <dbReference type="SAM" id="MobiDB-lite"/>
    </source>
</evidence>
<sequence length="675" mass="76385">MAPTSDVGVHEQEMEMEKMEEQANEIKKSMTSRDEEDAKDVERMRRELIKSITSNWEDVVKIYKQDPRAHKIKLGKSGNTALHMAVASGQEDIVEQLVKLINERSENALDVLSIKGGDSENNPLHLAASLGSIRMCKCIIGDKHKQLLGTRNSISGTPMLEGLMDSVNGYGNSPLHVLAQTPTAFRSGISLSFFDSTIYSCIYVEELILETFKEKKEVESLCYPNKYQTCINFFQVLWKMIKLLVTGGKSVRKLNKQLDAECPEEGQSHYSSTGAQGRQVLPSRYDRCLNFFGLILSMLVDRSIMLGSSEIKTLKEIKETHVWSVQIMNKLLEHAVRSEYEMNPQNDGTSEALCYSEYDVFRRGEAFQTPILAAVENGVIEMVEEILQVFPMTIHDRDNTWKNIVLVAVESRQEHIYDFLLKRKSDVVDKDLAFRERDKNGNTVLHTAAKLENLAYMPISMLQLQREVKWYEHVKNTLPTNFYVGGNEDEKSALQVFTETHGQLLDKSKEWINSTCNSCSFLAALISTVAFASSATVPGGVNQDTGEPIFQHDLAFKFFAMSSLVALCSSFISLLLFFAIITSKYDYKGFSNNLPRNLILGLTSLFVSMAAMLLCFCSGHFLMLDDHLKYAAIPVYALTFLIVTYFVLQQVPSYFVLLRATFKKVPQRVYRQDPL</sequence>
<evidence type="ECO:0000313" key="6">
    <source>
        <dbReference type="Proteomes" id="UP000288805"/>
    </source>
</evidence>
<feature type="transmembrane region" description="Helical" evidence="3">
    <location>
        <begin position="635"/>
        <end position="658"/>
    </location>
</feature>
<dbReference type="Gene3D" id="1.25.40.20">
    <property type="entry name" value="Ankyrin repeat-containing domain"/>
    <property type="match status" value="2"/>
</dbReference>
<comment type="caution">
    <text evidence="5">The sequence shown here is derived from an EMBL/GenBank/DDBJ whole genome shotgun (WGS) entry which is preliminary data.</text>
</comment>
<gene>
    <name evidence="5" type="ORF">CK203_063429</name>
</gene>
<dbReference type="AlphaFoldDB" id="A0A438G8F2"/>
<dbReference type="PROSITE" id="PS50088">
    <property type="entry name" value="ANK_REPEAT"/>
    <property type="match status" value="1"/>
</dbReference>
<dbReference type="InterPro" id="IPR002110">
    <property type="entry name" value="Ankyrin_rpt"/>
</dbReference>
<feature type="transmembrane region" description="Helical" evidence="3">
    <location>
        <begin position="558"/>
        <end position="581"/>
    </location>
</feature>
<evidence type="ECO:0000256" key="3">
    <source>
        <dbReference type="SAM" id="Phobius"/>
    </source>
</evidence>
<dbReference type="InterPro" id="IPR026961">
    <property type="entry name" value="PGG_dom"/>
</dbReference>
<reference evidence="5 6" key="1">
    <citation type="journal article" date="2018" name="PLoS Genet.">
        <title>Population sequencing reveals clonal diversity and ancestral inbreeding in the grapevine cultivar Chardonnay.</title>
        <authorList>
            <person name="Roach M.J."/>
            <person name="Johnson D.L."/>
            <person name="Bohlmann J."/>
            <person name="van Vuuren H.J."/>
            <person name="Jones S.J."/>
            <person name="Pretorius I.S."/>
            <person name="Schmidt S.A."/>
            <person name="Borneman A.R."/>
        </authorList>
    </citation>
    <scope>NUCLEOTIDE SEQUENCE [LARGE SCALE GENOMIC DNA]</scope>
    <source>
        <strain evidence="6">cv. Chardonnay</strain>
        <tissue evidence="5">Leaf</tissue>
    </source>
</reference>
<feature type="repeat" description="ANK" evidence="1">
    <location>
        <begin position="77"/>
        <end position="99"/>
    </location>
</feature>
<keyword evidence="1" id="KW-0040">ANK repeat</keyword>
<proteinExistence type="predicted"/>
<keyword evidence="3" id="KW-0472">Membrane</keyword>
<dbReference type="InterPro" id="IPR036770">
    <property type="entry name" value="Ankyrin_rpt-contain_sf"/>
</dbReference>
<name>A0A438G8F2_VITVI</name>
<dbReference type="PANTHER" id="PTHR24177">
    <property type="entry name" value="CASKIN"/>
    <property type="match status" value="1"/>
</dbReference>
<keyword evidence="3" id="KW-0812">Transmembrane</keyword>
<dbReference type="SUPFAM" id="SSF48403">
    <property type="entry name" value="Ankyrin repeat"/>
    <property type="match status" value="2"/>
</dbReference>
<dbReference type="PROSITE" id="PS50297">
    <property type="entry name" value="ANK_REP_REGION"/>
    <property type="match status" value="1"/>
</dbReference>
<feature type="compositionally biased region" description="Basic and acidic residues" evidence="2">
    <location>
        <begin position="8"/>
        <end position="33"/>
    </location>
</feature>